<dbReference type="PANTHER" id="PTHR30461:SF2">
    <property type="entry name" value="SERINE RECOMBINASE PINE-RELATED"/>
    <property type="match status" value="1"/>
</dbReference>
<dbReference type="Proteomes" id="UP001600424">
    <property type="component" value="Unassembled WGS sequence"/>
</dbReference>
<evidence type="ECO:0000256" key="2">
    <source>
        <dbReference type="ARBA" id="ARBA00023172"/>
    </source>
</evidence>
<sequence length="482" mass="53103">MVLHYEDNNLTAAREDVPRPAFRRMCQDITHGHERSTGIPVRGCVSVERERVYRLPRDFVEFQDALVMAGGGIFVEGAGVLELAETDAPPLEPAEVERVRSRTARSRVDRAEEGRPPAGPRRFGWLSASAAPYRPGNKHRDDEEWPHLIAMIKARAAGRSWRGIAGDLNRRGVATARGGRWSEQGVKGSVANPAWWGGRILNGALVKDPATGEPVIGRWDHADEARDGVGYETWVAIMDGVRAARFRRGVDRPGEISPGAAAPPRTYLFSGVLRCGRLNDLGEICRSRLCGNRATGRNAKYGDYYRCGDPNCKGVGRRVAAVDEFLEGLVLDHLDEHFAAGRPEPVEWRGEGKLAGLRQARHDVEASITAGAASWGDVGGLLLRLGRNIESLEGERREHSESRRKDLRGWRREKWGGMAVSEKRDVIARVLRSVLVLPVPEGASDKAPFDPDLLRPSWCRDAPSASRAFRGGRRPVPCPGPE</sequence>
<evidence type="ECO:0000313" key="5">
    <source>
        <dbReference type="EMBL" id="MFE5984841.1"/>
    </source>
</evidence>
<keyword evidence="1" id="KW-0238">DNA-binding</keyword>
<keyword evidence="6" id="KW-1185">Reference proteome</keyword>
<gene>
    <name evidence="5" type="ORF">ACFQ63_34755</name>
</gene>
<feature type="compositionally biased region" description="Basic and acidic residues" evidence="3">
    <location>
        <begin position="100"/>
        <end position="115"/>
    </location>
</feature>
<evidence type="ECO:0000256" key="3">
    <source>
        <dbReference type="SAM" id="MobiDB-lite"/>
    </source>
</evidence>
<organism evidence="5 6">
    <name type="scientific">Streptomyces wedmorensis</name>
    <dbReference type="NCBI Taxonomy" id="43759"/>
    <lineage>
        <taxon>Bacteria</taxon>
        <taxon>Bacillati</taxon>
        <taxon>Actinomycetota</taxon>
        <taxon>Actinomycetes</taxon>
        <taxon>Kitasatosporales</taxon>
        <taxon>Streptomycetaceae</taxon>
        <taxon>Streptomyces</taxon>
    </lineage>
</organism>
<dbReference type="InterPro" id="IPR050639">
    <property type="entry name" value="SSR_resolvase"/>
</dbReference>
<dbReference type="Pfam" id="PF07508">
    <property type="entry name" value="Recombinase"/>
    <property type="match status" value="1"/>
</dbReference>
<dbReference type="Gene3D" id="3.90.1750.20">
    <property type="entry name" value="Putative Large Serine Recombinase, Chain B, Domain 2"/>
    <property type="match status" value="1"/>
</dbReference>
<proteinExistence type="predicted"/>
<dbReference type="RefSeq" id="WP_386252902.1">
    <property type="nucleotide sequence ID" value="NZ_JBHTRV010000039.1"/>
</dbReference>
<accession>A0ABW6J4X3</accession>
<reference evidence="5 6" key="1">
    <citation type="submission" date="2024-09" db="EMBL/GenBank/DDBJ databases">
        <title>The Natural Products Discovery Center: Release of the First 8490 Sequenced Strains for Exploring Actinobacteria Biosynthetic Diversity.</title>
        <authorList>
            <person name="Kalkreuter E."/>
            <person name="Kautsar S.A."/>
            <person name="Yang D."/>
            <person name="Bader C.D."/>
            <person name="Teijaro C.N."/>
            <person name="Fluegel L."/>
            <person name="Davis C.M."/>
            <person name="Simpson J.R."/>
            <person name="Lauterbach L."/>
            <person name="Steele A.D."/>
            <person name="Gui C."/>
            <person name="Meng S."/>
            <person name="Li G."/>
            <person name="Viehrig K."/>
            <person name="Ye F."/>
            <person name="Su P."/>
            <person name="Kiefer A.F."/>
            <person name="Nichols A."/>
            <person name="Cepeda A.J."/>
            <person name="Yan W."/>
            <person name="Fan B."/>
            <person name="Jiang Y."/>
            <person name="Adhikari A."/>
            <person name="Zheng C.-J."/>
            <person name="Schuster L."/>
            <person name="Cowan T.M."/>
            <person name="Smanski M.J."/>
            <person name="Chevrette M.G."/>
            <person name="De Carvalho L.P.S."/>
            <person name="Shen B."/>
        </authorList>
    </citation>
    <scope>NUCLEOTIDE SEQUENCE [LARGE SCALE GENOMIC DNA]</scope>
    <source>
        <strain evidence="5 6">NPDC056472</strain>
    </source>
</reference>
<name>A0ABW6J4X3_STRWE</name>
<dbReference type="PANTHER" id="PTHR30461">
    <property type="entry name" value="DNA-INVERTASE FROM LAMBDOID PROPHAGE"/>
    <property type="match status" value="1"/>
</dbReference>
<feature type="domain" description="Recombinase" evidence="4">
    <location>
        <begin position="151"/>
        <end position="205"/>
    </location>
</feature>
<dbReference type="InterPro" id="IPR011109">
    <property type="entry name" value="DNA_bind_recombinase_dom"/>
</dbReference>
<comment type="caution">
    <text evidence="5">The sequence shown here is derived from an EMBL/GenBank/DDBJ whole genome shotgun (WGS) entry which is preliminary data.</text>
</comment>
<keyword evidence="2" id="KW-0233">DNA recombination</keyword>
<dbReference type="EMBL" id="JBHTRV010000039">
    <property type="protein sequence ID" value="MFE5984841.1"/>
    <property type="molecule type" value="Genomic_DNA"/>
</dbReference>
<feature type="region of interest" description="Disordered" evidence="3">
    <location>
        <begin position="100"/>
        <end position="123"/>
    </location>
</feature>
<evidence type="ECO:0000313" key="6">
    <source>
        <dbReference type="Proteomes" id="UP001600424"/>
    </source>
</evidence>
<dbReference type="InterPro" id="IPR038109">
    <property type="entry name" value="DNA_bind_recomb_sf"/>
</dbReference>
<evidence type="ECO:0000256" key="1">
    <source>
        <dbReference type="ARBA" id="ARBA00023125"/>
    </source>
</evidence>
<evidence type="ECO:0000259" key="4">
    <source>
        <dbReference type="Pfam" id="PF07508"/>
    </source>
</evidence>
<protein>
    <submittedName>
        <fullName evidence="5">Recombinase family protein</fullName>
    </submittedName>
</protein>